<dbReference type="FunFam" id="2.30.42.10:FF:000107">
    <property type="entry name" value="26S proteasome non-ATPase regulatory subunit 9"/>
    <property type="match status" value="1"/>
</dbReference>
<reference evidence="5" key="1">
    <citation type="submission" date="2023-07" db="EMBL/GenBank/DDBJ databases">
        <title>A draft genome of Kazachstania heterogenica Y-27499.</title>
        <authorList>
            <person name="Donic C."/>
            <person name="Kralova J.S."/>
            <person name="Fidel L."/>
            <person name="Ben-Dor S."/>
            <person name="Jung S."/>
        </authorList>
    </citation>
    <scope>NUCLEOTIDE SEQUENCE [LARGE SCALE GENOMIC DNA]</scope>
    <source>
        <strain evidence="5">Y27499</strain>
    </source>
</reference>
<dbReference type="InterPro" id="IPR036034">
    <property type="entry name" value="PDZ_sf"/>
</dbReference>
<evidence type="ECO:0000256" key="2">
    <source>
        <dbReference type="ARBA" id="ARBA00068021"/>
    </source>
</evidence>
<evidence type="ECO:0000256" key="1">
    <source>
        <dbReference type="ARBA" id="ARBA00023186"/>
    </source>
</evidence>
<dbReference type="Gene3D" id="2.30.42.10">
    <property type="match status" value="1"/>
</dbReference>
<dbReference type="PANTHER" id="PTHR12651">
    <property type="entry name" value="26S PROTEASOME NON-ATPASE REGULATORY SUBUNIT 9"/>
    <property type="match status" value="1"/>
</dbReference>
<dbReference type="Gene3D" id="6.10.140.1710">
    <property type="match status" value="1"/>
</dbReference>
<dbReference type="AlphaFoldDB" id="A0AAN7WF08"/>
<feature type="domain" description="Nas2 N-terminal" evidence="3">
    <location>
        <begin position="52"/>
        <end position="129"/>
    </location>
</feature>
<dbReference type="PANTHER" id="PTHR12651:SF1">
    <property type="entry name" value="26S PROTEASOME NON-ATPASE REGULATORY SUBUNIT 9"/>
    <property type="match status" value="1"/>
</dbReference>
<dbReference type="EMBL" id="JAWIZZ010000053">
    <property type="protein sequence ID" value="KAK5778328.1"/>
    <property type="molecule type" value="Genomic_DNA"/>
</dbReference>
<sequence>MTVKAYSSNLDNSHSTGVDTNEIGEINELLTNLEINPTITYQVARLKSLNLNEITELKQLVESELLKFSEILQSQNIDMDTQLVTEDGYPRGDIDVLQIRIIRRNINMLKNDLSNIIEQSFHLLNTHFKDLNKPQDSLISGVNPNSTIEYKIPFAIIKEINVNGPISSAGIQNDDKLISLGNIHAGNHMKLKSLINEVIQNEDKELDVRVLRRDQEIVDLVLIPTRKWNGTGLLGCKLQEL</sequence>
<evidence type="ECO:0000259" key="3">
    <source>
        <dbReference type="Pfam" id="PF18265"/>
    </source>
</evidence>
<proteinExistence type="predicted"/>
<dbReference type="GO" id="GO:0070682">
    <property type="term" value="P:proteasome regulatory particle assembly"/>
    <property type="evidence" value="ECO:0007669"/>
    <property type="project" value="InterPro"/>
</dbReference>
<protein>
    <recommendedName>
        <fullName evidence="2">Probable 26S proteasome regulatory subunit p27</fullName>
    </recommendedName>
</protein>
<gene>
    <name evidence="4" type="ORF">RI543_003989</name>
</gene>
<dbReference type="GO" id="GO:0005634">
    <property type="term" value="C:nucleus"/>
    <property type="evidence" value="ECO:0007669"/>
    <property type="project" value="TreeGrafter"/>
</dbReference>
<evidence type="ECO:0000313" key="5">
    <source>
        <dbReference type="Proteomes" id="UP001306508"/>
    </source>
</evidence>
<keyword evidence="1" id="KW-0143">Chaperone</keyword>
<dbReference type="InterPro" id="IPR035269">
    <property type="entry name" value="PSMD9"/>
</dbReference>
<name>A0AAN7WF08_9SACH</name>
<organism evidence="4 5">
    <name type="scientific">Arxiozyma heterogenica</name>
    <dbReference type="NCBI Taxonomy" id="278026"/>
    <lineage>
        <taxon>Eukaryota</taxon>
        <taxon>Fungi</taxon>
        <taxon>Dikarya</taxon>
        <taxon>Ascomycota</taxon>
        <taxon>Saccharomycotina</taxon>
        <taxon>Saccharomycetes</taxon>
        <taxon>Saccharomycetales</taxon>
        <taxon>Saccharomycetaceae</taxon>
        <taxon>Arxiozyma</taxon>
    </lineage>
</organism>
<evidence type="ECO:0000313" key="4">
    <source>
        <dbReference type="EMBL" id="KAK5778328.1"/>
    </source>
</evidence>
<comment type="caution">
    <text evidence="4">The sequence shown here is derived from an EMBL/GenBank/DDBJ whole genome shotgun (WGS) entry which is preliminary data.</text>
</comment>
<keyword evidence="5" id="KW-1185">Reference proteome</keyword>
<dbReference type="Proteomes" id="UP001306508">
    <property type="component" value="Unassembled WGS sequence"/>
</dbReference>
<dbReference type="GO" id="GO:0005737">
    <property type="term" value="C:cytoplasm"/>
    <property type="evidence" value="ECO:0007669"/>
    <property type="project" value="TreeGrafter"/>
</dbReference>
<accession>A0AAN7WF08</accession>
<dbReference type="InterPro" id="IPR040815">
    <property type="entry name" value="Nas2_N"/>
</dbReference>
<dbReference type="Pfam" id="PF18265">
    <property type="entry name" value="Nas2_N"/>
    <property type="match status" value="1"/>
</dbReference>